<evidence type="ECO:0008006" key="3">
    <source>
        <dbReference type="Google" id="ProtNLM"/>
    </source>
</evidence>
<sequence>MLDRIEGILRMLADRLRAGRSRPELADNLRSFPIGAYVLFYLPLPDGIELVRILHGYRDIGYDDVSHDDVST</sequence>
<organism evidence="2">
    <name type="scientific">Methylobacterium bullatum</name>
    <dbReference type="NCBI Taxonomy" id="570505"/>
    <lineage>
        <taxon>Bacteria</taxon>
        <taxon>Pseudomonadati</taxon>
        <taxon>Pseudomonadota</taxon>
        <taxon>Alphaproteobacteria</taxon>
        <taxon>Hyphomicrobiales</taxon>
        <taxon>Methylobacteriaceae</taxon>
        <taxon>Methylobacterium</taxon>
    </lineage>
</organism>
<keyword evidence="1" id="KW-1277">Toxin-antitoxin system</keyword>
<evidence type="ECO:0000313" key="2">
    <source>
        <dbReference type="EMBL" id="CAA2103675.1"/>
    </source>
</evidence>
<dbReference type="Pfam" id="PF05016">
    <property type="entry name" value="ParE_toxin"/>
    <property type="match status" value="1"/>
</dbReference>
<dbReference type="Gene3D" id="3.30.2310.20">
    <property type="entry name" value="RelE-like"/>
    <property type="match status" value="1"/>
</dbReference>
<dbReference type="AlphaFoldDB" id="A0A679J589"/>
<proteinExistence type="predicted"/>
<name>A0A679J589_9HYPH</name>
<dbReference type="InterPro" id="IPR007712">
    <property type="entry name" value="RelE/ParE_toxin"/>
</dbReference>
<reference evidence="2" key="1">
    <citation type="submission" date="2019-12" db="EMBL/GenBank/DDBJ databases">
        <authorList>
            <person name="Cremers G."/>
        </authorList>
    </citation>
    <scope>NUCLEOTIDE SEQUENCE</scope>
    <source>
        <strain evidence="2">Mbul1</strain>
    </source>
</reference>
<dbReference type="EMBL" id="LR743504">
    <property type="protein sequence ID" value="CAA2103675.1"/>
    <property type="molecule type" value="Genomic_DNA"/>
</dbReference>
<evidence type="ECO:0000256" key="1">
    <source>
        <dbReference type="ARBA" id="ARBA00022649"/>
    </source>
</evidence>
<accession>A0A679J589</accession>
<protein>
    <recommendedName>
        <fullName evidence="3">Toxin ParE1</fullName>
    </recommendedName>
</protein>
<gene>
    <name evidence="2" type="ORF">MBUL_02315</name>
</gene>
<dbReference type="InterPro" id="IPR035093">
    <property type="entry name" value="RelE/ParE_toxin_dom_sf"/>
</dbReference>